<feature type="non-terminal residue" evidence="1">
    <location>
        <position position="34"/>
    </location>
</feature>
<dbReference type="EMBL" id="BKCJ011598141">
    <property type="protein sequence ID" value="GFD43470.1"/>
    <property type="molecule type" value="Genomic_DNA"/>
</dbReference>
<name>A0A699WA18_TANCI</name>
<accession>A0A699WA18</accession>
<reference evidence="1" key="1">
    <citation type="journal article" date="2019" name="Sci. Rep.">
        <title>Draft genome of Tanacetum cinerariifolium, the natural source of mosquito coil.</title>
        <authorList>
            <person name="Yamashiro T."/>
            <person name="Shiraishi A."/>
            <person name="Satake H."/>
            <person name="Nakayama K."/>
        </authorList>
    </citation>
    <scope>NUCLEOTIDE SEQUENCE</scope>
</reference>
<comment type="caution">
    <text evidence="1">The sequence shown here is derived from an EMBL/GenBank/DDBJ whole genome shotgun (WGS) entry which is preliminary data.</text>
</comment>
<evidence type="ECO:0000313" key="1">
    <source>
        <dbReference type="EMBL" id="GFD43470.1"/>
    </source>
</evidence>
<dbReference type="GO" id="GO:0016301">
    <property type="term" value="F:kinase activity"/>
    <property type="evidence" value="ECO:0007669"/>
    <property type="project" value="UniProtKB-KW"/>
</dbReference>
<sequence>MVGSTLPVVFAAKVMDMRKLARRNKEGRSRTERE</sequence>
<dbReference type="AlphaFoldDB" id="A0A699WA18"/>
<gene>
    <name evidence="1" type="ORF">Tci_915439</name>
</gene>
<proteinExistence type="predicted"/>
<keyword evidence="1" id="KW-0808">Transferase</keyword>
<protein>
    <submittedName>
        <fullName evidence="1">Serine/threonine-protein kinase D6PKL2-like</fullName>
    </submittedName>
</protein>
<organism evidence="1">
    <name type="scientific">Tanacetum cinerariifolium</name>
    <name type="common">Dalmatian daisy</name>
    <name type="synonym">Chrysanthemum cinerariifolium</name>
    <dbReference type="NCBI Taxonomy" id="118510"/>
    <lineage>
        <taxon>Eukaryota</taxon>
        <taxon>Viridiplantae</taxon>
        <taxon>Streptophyta</taxon>
        <taxon>Embryophyta</taxon>
        <taxon>Tracheophyta</taxon>
        <taxon>Spermatophyta</taxon>
        <taxon>Magnoliopsida</taxon>
        <taxon>eudicotyledons</taxon>
        <taxon>Gunneridae</taxon>
        <taxon>Pentapetalae</taxon>
        <taxon>asterids</taxon>
        <taxon>campanulids</taxon>
        <taxon>Asterales</taxon>
        <taxon>Asteraceae</taxon>
        <taxon>Asteroideae</taxon>
        <taxon>Anthemideae</taxon>
        <taxon>Anthemidinae</taxon>
        <taxon>Tanacetum</taxon>
    </lineage>
</organism>
<keyword evidence="1" id="KW-0418">Kinase</keyword>